<feature type="compositionally biased region" description="Acidic residues" evidence="1">
    <location>
        <begin position="236"/>
        <end position="252"/>
    </location>
</feature>
<accession>A0ABS7ZZK8</accession>
<feature type="region of interest" description="Disordered" evidence="1">
    <location>
        <begin position="236"/>
        <end position="260"/>
    </location>
</feature>
<proteinExistence type="predicted"/>
<keyword evidence="3" id="KW-1185">Reference proteome</keyword>
<sequence length="260" mass="29563">MDDNWMQKYAEVKNILVCPTDLETYFTSNEIVDQKLETMEIGNVSLPSGKVVVRDPLVSLNGNQSPYFIQAPKGDFPVTIAVVKSEDWGDRYAVVKVEFTKEKPVVYREALVGIEELEDVTEDDFFGFGVDAGLGCITDAEVLPFVDKFVDESELDNMYDDYFAEIFAQSYKDHPNNQRDAGDWINWRVPNTNYQIPMFASGFGDGTYPVYFGYDANENVCGLYIQFIDIELALSEEGDDEDYDDDDSDDQPESFVFLKD</sequence>
<dbReference type="Pfam" id="PF14025">
    <property type="entry name" value="DUF4241"/>
    <property type="match status" value="1"/>
</dbReference>
<evidence type="ECO:0000313" key="2">
    <source>
        <dbReference type="EMBL" id="MCA6066617.1"/>
    </source>
</evidence>
<gene>
    <name evidence="2" type="ORF">JI747_005465</name>
</gene>
<name>A0ABS7ZZK8_9FLAO</name>
<dbReference type="Proteomes" id="UP000618240">
    <property type="component" value="Unassembled WGS sequence"/>
</dbReference>
<dbReference type="InterPro" id="IPR025335">
    <property type="entry name" value="DUF4241"/>
</dbReference>
<dbReference type="EMBL" id="JAERSE020000002">
    <property type="protein sequence ID" value="MCA6066617.1"/>
    <property type="molecule type" value="Genomic_DNA"/>
</dbReference>
<comment type="caution">
    <text evidence="2">The sequence shown here is derived from an EMBL/GenBank/DDBJ whole genome shotgun (WGS) entry which is preliminary data.</text>
</comment>
<evidence type="ECO:0000313" key="3">
    <source>
        <dbReference type="Proteomes" id="UP000618240"/>
    </source>
</evidence>
<reference evidence="2 3" key="1">
    <citation type="submission" date="2021-09" db="EMBL/GenBank/DDBJ databases">
        <title>Genome sequencing and assembly of Chryseobacterium sp. RG1.</title>
        <authorList>
            <person name="Chhetri G."/>
        </authorList>
    </citation>
    <scope>NUCLEOTIDE SEQUENCE [LARGE SCALE GENOMIC DNA]</scope>
    <source>
        <strain evidence="2 3">RG1</strain>
    </source>
</reference>
<organism evidence="2 3">
    <name type="scientific">Chryseobacterium tagetis</name>
    <dbReference type="NCBI Taxonomy" id="2801334"/>
    <lineage>
        <taxon>Bacteria</taxon>
        <taxon>Pseudomonadati</taxon>
        <taxon>Bacteroidota</taxon>
        <taxon>Flavobacteriia</taxon>
        <taxon>Flavobacteriales</taxon>
        <taxon>Weeksellaceae</taxon>
        <taxon>Chryseobacterium group</taxon>
        <taxon>Chryseobacterium</taxon>
    </lineage>
</organism>
<dbReference type="RefSeq" id="WP_225686860.1">
    <property type="nucleotide sequence ID" value="NZ_JAERSE020000002.1"/>
</dbReference>
<evidence type="ECO:0000256" key="1">
    <source>
        <dbReference type="SAM" id="MobiDB-lite"/>
    </source>
</evidence>
<protein>
    <submittedName>
        <fullName evidence="2">DUF4241 domain-containing protein</fullName>
    </submittedName>
</protein>